<dbReference type="Proteomes" id="UP000179209">
    <property type="component" value="Unassembled WGS sequence"/>
</dbReference>
<dbReference type="SUPFAM" id="SSF56784">
    <property type="entry name" value="HAD-like"/>
    <property type="match status" value="1"/>
</dbReference>
<dbReference type="InterPro" id="IPR036412">
    <property type="entry name" value="HAD-like_sf"/>
</dbReference>
<gene>
    <name evidence="1" type="ORF">A3I51_06255</name>
</gene>
<dbReference type="EMBL" id="MFKA01000002">
    <property type="protein sequence ID" value="OGG32686.1"/>
    <property type="molecule type" value="Genomic_DNA"/>
</dbReference>
<dbReference type="InterPro" id="IPR023214">
    <property type="entry name" value="HAD_sf"/>
</dbReference>
<sequence length="313" mass="35475">MAPWFDCAHHKRSTVLKDGFFMANEYIKLPSEAIYRTGSDILHGVVEHGADIVYFDWESSGHMREYWETEARRKRIPGIGQIFAGSNNSSSIETMALSVRETNPKPEGITGYRRESLYHLTPGFLLTARTLQELEVEVSILSNGFVETIPDLGFPITANSFAYQPGNSNRITGFCDGEMMTQRDGKLLSIIEQRRNRSGDQRIVMVGDGKNDAATQPTALFMLFTGVIRRQNVIDELREAEHLPPVIPSDYSEILVMLAGEPRWPHLLRYRNPAVRSHFANGVQRIIDNQVEFINPLDQMAIAARLEYFINRG</sequence>
<dbReference type="Gene3D" id="3.40.50.1000">
    <property type="entry name" value="HAD superfamily/HAD-like"/>
    <property type="match status" value="1"/>
</dbReference>
<organism evidence="1 2">
    <name type="scientific">Candidatus Gottesmanbacteria bacterium RIFCSPLOWO2_02_FULL_38_8</name>
    <dbReference type="NCBI Taxonomy" id="1798397"/>
    <lineage>
        <taxon>Bacteria</taxon>
        <taxon>Candidatus Gottesmaniibacteriota</taxon>
    </lineage>
</organism>
<dbReference type="AlphaFoldDB" id="A0A1F6B6X5"/>
<proteinExistence type="predicted"/>
<reference evidence="1 2" key="1">
    <citation type="journal article" date="2016" name="Nat. Commun.">
        <title>Thousands of microbial genomes shed light on interconnected biogeochemical processes in an aquifer system.</title>
        <authorList>
            <person name="Anantharaman K."/>
            <person name="Brown C.T."/>
            <person name="Hug L.A."/>
            <person name="Sharon I."/>
            <person name="Castelle C.J."/>
            <person name="Probst A.J."/>
            <person name="Thomas B.C."/>
            <person name="Singh A."/>
            <person name="Wilkins M.J."/>
            <person name="Karaoz U."/>
            <person name="Brodie E.L."/>
            <person name="Williams K.H."/>
            <person name="Hubbard S.S."/>
            <person name="Banfield J.F."/>
        </authorList>
    </citation>
    <scope>NUCLEOTIDE SEQUENCE [LARGE SCALE GENOMIC DNA]</scope>
</reference>
<protein>
    <submittedName>
        <fullName evidence="1">Uncharacterized protein</fullName>
    </submittedName>
</protein>
<evidence type="ECO:0000313" key="1">
    <source>
        <dbReference type="EMBL" id="OGG32686.1"/>
    </source>
</evidence>
<name>A0A1F6B6X5_9BACT</name>
<accession>A0A1F6B6X5</accession>
<comment type="caution">
    <text evidence="1">The sequence shown here is derived from an EMBL/GenBank/DDBJ whole genome shotgun (WGS) entry which is preliminary data.</text>
</comment>
<evidence type="ECO:0000313" key="2">
    <source>
        <dbReference type="Proteomes" id="UP000179209"/>
    </source>
</evidence>